<gene>
    <name evidence="2" type="ORF">GCM10010218_14330</name>
</gene>
<keyword evidence="1" id="KW-0812">Transmembrane</keyword>
<evidence type="ECO:0000313" key="3">
    <source>
        <dbReference type="Proteomes" id="UP000638313"/>
    </source>
</evidence>
<feature type="transmembrane region" description="Helical" evidence="1">
    <location>
        <begin position="130"/>
        <end position="152"/>
    </location>
</feature>
<reference evidence="2" key="2">
    <citation type="submission" date="2020-09" db="EMBL/GenBank/DDBJ databases">
        <authorList>
            <person name="Sun Q."/>
            <person name="Ohkuma M."/>
        </authorList>
    </citation>
    <scope>NUCLEOTIDE SEQUENCE</scope>
    <source>
        <strain evidence="2">JCM 4059</strain>
    </source>
</reference>
<keyword evidence="1" id="KW-0472">Membrane</keyword>
<proteinExistence type="predicted"/>
<evidence type="ECO:0000256" key="1">
    <source>
        <dbReference type="SAM" id="Phobius"/>
    </source>
</evidence>
<dbReference type="AlphaFoldDB" id="A0A919B1A0"/>
<organism evidence="2 3">
    <name type="scientific">Streptomyces mashuensis</name>
    <dbReference type="NCBI Taxonomy" id="33904"/>
    <lineage>
        <taxon>Bacteria</taxon>
        <taxon>Bacillati</taxon>
        <taxon>Actinomycetota</taxon>
        <taxon>Actinomycetes</taxon>
        <taxon>Kitasatosporales</taxon>
        <taxon>Streptomycetaceae</taxon>
        <taxon>Streptomyces</taxon>
    </lineage>
</organism>
<feature type="transmembrane region" description="Helical" evidence="1">
    <location>
        <begin position="39"/>
        <end position="58"/>
    </location>
</feature>
<dbReference type="Proteomes" id="UP000638313">
    <property type="component" value="Unassembled WGS sequence"/>
</dbReference>
<sequence>MTETTWKQSAFVAAPLCLAGYGLIRLVDSEHGPGPDWTLGHLALLGGLLMFAPVFLGLRRLALEGRGDGGGGGTVRRAVAGAGTALGLLGMVAAAVQAGIDLVVGACAADRVGMDELFGDVQSVAGVKPAFYTVGPLLFHIGLLILVVQLAALRRIAAWRPLAVVVAIALPAALGLDLMPVAGLLLLLVLAPLGERAATALPSPAGRSVTAH</sequence>
<dbReference type="EMBL" id="BNBD01000002">
    <property type="protein sequence ID" value="GHF34312.1"/>
    <property type="molecule type" value="Genomic_DNA"/>
</dbReference>
<comment type="caution">
    <text evidence="2">The sequence shown here is derived from an EMBL/GenBank/DDBJ whole genome shotgun (WGS) entry which is preliminary data.</text>
</comment>
<name>A0A919B1A0_9ACTN</name>
<keyword evidence="3" id="KW-1185">Reference proteome</keyword>
<feature type="transmembrane region" description="Helical" evidence="1">
    <location>
        <begin position="79"/>
        <end position="100"/>
    </location>
</feature>
<accession>A0A919B1A0</accession>
<evidence type="ECO:0000313" key="2">
    <source>
        <dbReference type="EMBL" id="GHF34312.1"/>
    </source>
</evidence>
<keyword evidence="1" id="KW-1133">Transmembrane helix</keyword>
<dbReference type="RefSeq" id="WP_190128567.1">
    <property type="nucleotide sequence ID" value="NZ_BNBD01000002.1"/>
</dbReference>
<feature type="transmembrane region" description="Helical" evidence="1">
    <location>
        <begin position="164"/>
        <end position="191"/>
    </location>
</feature>
<reference evidence="2" key="1">
    <citation type="journal article" date="2014" name="Int. J. Syst. Evol. Microbiol.">
        <title>Complete genome sequence of Corynebacterium casei LMG S-19264T (=DSM 44701T), isolated from a smear-ripened cheese.</title>
        <authorList>
            <consortium name="US DOE Joint Genome Institute (JGI-PGF)"/>
            <person name="Walter F."/>
            <person name="Albersmeier A."/>
            <person name="Kalinowski J."/>
            <person name="Ruckert C."/>
        </authorList>
    </citation>
    <scope>NUCLEOTIDE SEQUENCE</scope>
    <source>
        <strain evidence="2">JCM 4059</strain>
    </source>
</reference>
<protein>
    <submittedName>
        <fullName evidence="2">Uncharacterized protein</fullName>
    </submittedName>
</protein>